<comment type="caution">
    <text evidence="7">The sequence shown here is derived from an EMBL/GenBank/DDBJ whole genome shotgun (WGS) entry which is preliminary data.</text>
</comment>
<reference evidence="7 8" key="1">
    <citation type="submission" date="2014-04" db="EMBL/GenBank/DDBJ databases">
        <title>A new species of microsporidia sheds light on the evolution of extreme parasitism.</title>
        <authorList>
            <person name="Haag K.L."/>
            <person name="James T.Y."/>
            <person name="Larsson R."/>
            <person name="Schaer T.M."/>
            <person name="Refardt D."/>
            <person name="Pombert J.-F."/>
            <person name="Ebert D."/>
        </authorList>
    </citation>
    <scope>NUCLEOTIDE SEQUENCE [LARGE SCALE GENOMIC DNA]</scope>
    <source>
        <strain evidence="7 8">UGP3</strain>
        <tissue evidence="7">Spores</tissue>
    </source>
</reference>
<evidence type="ECO:0000313" key="7">
    <source>
        <dbReference type="EMBL" id="KGG53106.1"/>
    </source>
</evidence>
<dbReference type="GO" id="GO:0032040">
    <property type="term" value="C:small-subunit processome"/>
    <property type="evidence" value="ECO:0007669"/>
    <property type="project" value="UniProtKB-UniRule"/>
</dbReference>
<gene>
    <name evidence="7" type="ORF">DI09_10p30</name>
</gene>
<evidence type="ECO:0000313" key="8">
    <source>
        <dbReference type="Proteomes" id="UP000029725"/>
    </source>
</evidence>
<dbReference type="PANTHER" id="PTHR12838">
    <property type="entry name" value="U3 SMALL NUCLEOLAR RNA-ASSOCIATED PROTEIN 11"/>
    <property type="match status" value="1"/>
</dbReference>
<keyword evidence="5 6" id="KW-0539">Nucleus</keyword>
<dbReference type="PANTHER" id="PTHR12838:SF0">
    <property type="entry name" value="U3 SMALL NUCLEOLAR RNA-ASSOCIATED PROTEIN 11-RELATED"/>
    <property type="match status" value="1"/>
</dbReference>
<dbReference type="PIRSF" id="PIRSF015952">
    <property type="entry name" value="U3snoRNP11"/>
    <property type="match status" value="1"/>
</dbReference>
<dbReference type="Proteomes" id="UP000029725">
    <property type="component" value="Unassembled WGS sequence"/>
</dbReference>
<keyword evidence="4 6" id="KW-0698">rRNA processing</keyword>
<dbReference type="GeneID" id="25257985"/>
<accession>A0A098VZC6</accession>
<proteinExistence type="inferred from homology"/>
<keyword evidence="8" id="KW-1185">Reference proteome</keyword>
<dbReference type="HOGENOM" id="CLU_061887_0_2_1"/>
<comment type="similarity">
    <text evidence="3 6">Belongs to the UTP11 family.</text>
</comment>
<evidence type="ECO:0000256" key="2">
    <source>
        <dbReference type="ARBA" id="ARBA00004604"/>
    </source>
</evidence>
<dbReference type="InterPro" id="IPR007144">
    <property type="entry name" value="SSU_processome_Utp11"/>
</dbReference>
<dbReference type="GO" id="GO:0006364">
    <property type="term" value="P:rRNA processing"/>
    <property type="evidence" value="ECO:0007669"/>
    <property type="project" value="UniProtKB-UniRule"/>
</dbReference>
<comment type="subunit">
    <text evidence="6">Component of the ribosomal small subunit (SSU) processome.</text>
</comment>
<protein>
    <recommendedName>
        <fullName evidence="6">U3 small nucleolar RNA-associated protein 11</fullName>
        <shortName evidence="6">U3 snoRNA-associated protein 11</shortName>
    </recommendedName>
</protein>
<dbReference type="EMBL" id="JMKJ01000011">
    <property type="protein sequence ID" value="KGG53106.1"/>
    <property type="molecule type" value="Genomic_DNA"/>
</dbReference>
<name>A0A098VZC6_9MICR</name>
<organism evidence="7 8">
    <name type="scientific">Mitosporidium daphniae</name>
    <dbReference type="NCBI Taxonomy" id="1485682"/>
    <lineage>
        <taxon>Eukaryota</taxon>
        <taxon>Fungi</taxon>
        <taxon>Fungi incertae sedis</taxon>
        <taxon>Microsporidia</taxon>
        <taxon>Mitosporidium</taxon>
    </lineage>
</organism>
<evidence type="ECO:0000256" key="6">
    <source>
        <dbReference type="PIRNR" id="PIRNR015952"/>
    </source>
</evidence>
<evidence type="ECO:0000256" key="3">
    <source>
        <dbReference type="ARBA" id="ARBA00008105"/>
    </source>
</evidence>
<dbReference type="VEuPathDB" id="MicrosporidiaDB:DI09_10p30"/>
<evidence type="ECO:0000256" key="1">
    <source>
        <dbReference type="ARBA" id="ARBA00004099"/>
    </source>
</evidence>
<dbReference type="OrthoDB" id="29058at2759"/>
<dbReference type="AlphaFoldDB" id="A0A098VZC6"/>
<sequence>MNATFRKAAPRRTHRERCAPADRSRFGILERHKDYKQRAKSYHLKAKRLNAMKQAARFKNPDEFYFAMQRSKIIQIDKLQKSRMLPVAPLQHICFDDDECGDQMHFIKPELAHIAKPGLESMDPNRPACVLDPAQSHGKMGSFDDADRAEELVPPPTPLSSPSSAVDDLFAFPDFEQDGREPIAIHMAVSRENRELNARLVRQEALGRVAQKMRTRRLASVCGYDVYFASARRERKR</sequence>
<comment type="function">
    <text evidence="1 6">Involved in nucleolar processing of pre-18S ribosomal RNA.</text>
</comment>
<comment type="subcellular location">
    <subcellularLocation>
        <location evidence="2 6">Nucleus</location>
        <location evidence="2 6">Nucleolus</location>
    </subcellularLocation>
</comment>
<evidence type="ECO:0000256" key="4">
    <source>
        <dbReference type="ARBA" id="ARBA00022552"/>
    </source>
</evidence>
<dbReference type="RefSeq" id="XP_013239581.1">
    <property type="nucleotide sequence ID" value="XM_013384127.1"/>
</dbReference>
<evidence type="ECO:0000256" key="5">
    <source>
        <dbReference type="ARBA" id="ARBA00023242"/>
    </source>
</evidence>
<dbReference type="Pfam" id="PF03998">
    <property type="entry name" value="Utp11"/>
    <property type="match status" value="1"/>
</dbReference>